<dbReference type="STRING" id="710421.Mycch_0219"/>
<evidence type="ECO:0000313" key="2">
    <source>
        <dbReference type="EMBL" id="AFM15045.1"/>
    </source>
</evidence>
<feature type="transmembrane region" description="Helical" evidence="1">
    <location>
        <begin position="223"/>
        <end position="241"/>
    </location>
</feature>
<dbReference type="eggNOG" id="ENOG502Z7TU">
    <property type="taxonomic scope" value="Bacteria"/>
</dbReference>
<feature type="transmembrane region" description="Helical" evidence="1">
    <location>
        <begin position="296"/>
        <end position="317"/>
    </location>
</feature>
<dbReference type="EMBL" id="CP003053">
    <property type="protein sequence ID" value="AFM15045.1"/>
    <property type="molecule type" value="Genomic_DNA"/>
</dbReference>
<feature type="transmembrane region" description="Helical" evidence="1">
    <location>
        <begin position="108"/>
        <end position="126"/>
    </location>
</feature>
<protein>
    <recommendedName>
        <fullName evidence="4">Transmembrane protein</fullName>
    </recommendedName>
</protein>
<dbReference type="KEGG" id="mcb:Mycch_0219"/>
<dbReference type="PATRIC" id="fig|710421.3.peg.211"/>
<dbReference type="HOGENOM" id="CLU_027642_0_0_11"/>
<gene>
    <name evidence="2" type="ordered locus">Mycch_0219</name>
</gene>
<dbReference type="RefSeq" id="WP_014813537.1">
    <property type="nucleotide sequence ID" value="NC_018027.1"/>
</dbReference>
<dbReference type="Proteomes" id="UP000006057">
    <property type="component" value="Chromosome"/>
</dbReference>
<feature type="transmembrane region" description="Helical" evidence="1">
    <location>
        <begin position="393"/>
        <end position="414"/>
    </location>
</feature>
<feature type="transmembrane region" description="Helical" evidence="1">
    <location>
        <begin position="324"/>
        <end position="347"/>
    </location>
</feature>
<evidence type="ECO:0000256" key="1">
    <source>
        <dbReference type="SAM" id="Phobius"/>
    </source>
</evidence>
<keyword evidence="1" id="KW-0472">Membrane</keyword>
<keyword evidence="1" id="KW-0812">Transmembrane</keyword>
<name>I4BCN8_MYCCN</name>
<dbReference type="AlphaFoldDB" id="I4BCN8"/>
<feature type="transmembrane region" description="Helical" evidence="1">
    <location>
        <begin position="138"/>
        <end position="158"/>
    </location>
</feature>
<sequence>MIARSFAPARRVGPPAYALALTLAVTAPLLAPGYLLLRDAVSTPRSFLSDAALGLTEAAPRALPQDFAVALASSAVDGGVVVKALLILGLFLAGWGAARLAAVVVPDAGVAGQCVAVTVAIWNPYVAERLLQGHWSLLVGYGCLPWVAAAVLSLRGAVPEAPPNLHSTRGNPRFERVECKFGGLGALLFWTALAGLTPTGLMMAAVVALACASAPGRGRSRPFCMTAALLAAVGAALPWLVASVVAPGWAAQTTDQAAGIHAFAARAEPGLGTLGSLAGLGGIWNGDAVPASRTTLFALLSTVVLLAVVVVGVLVLLRRRAAVPLLAVAALAVVAPALMATGPGLAAVEAVIRTVPGLGVLRDGQKWVALAMPAYALAGAAAVVALRPRVPAIATAGVCCAALVATLPDLTWGVGGRVAPVHYPPGWSAAAAIIDSAPAPVAVLPVDSMRRFPWAGEAPVLDPLPRWVRAHVLSSGDLSIGGRTVLGEGSHARAVQRLLVGGADRARLADAGVGWVVAEGRHDALPLPVAYRDDDIALYSVGGDAPAAAHRPLMIAAHAVWLGQLVVGLTGMLVIRRRSGRAHRRDEDVDGPQHGDQ</sequence>
<keyword evidence="1" id="KW-1133">Transmembrane helix</keyword>
<feature type="transmembrane region" description="Helical" evidence="1">
    <location>
        <begin position="553"/>
        <end position="575"/>
    </location>
</feature>
<evidence type="ECO:0000313" key="3">
    <source>
        <dbReference type="Proteomes" id="UP000006057"/>
    </source>
</evidence>
<accession>I4BCN8</accession>
<evidence type="ECO:0008006" key="4">
    <source>
        <dbReference type="Google" id="ProtNLM"/>
    </source>
</evidence>
<reference evidence="2 3" key="1">
    <citation type="submission" date="2012-06" db="EMBL/GenBank/DDBJ databases">
        <title>Complete sequence of chromosome of Mycobacterium chubuense NBB4.</title>
        <authorList>
            <consortium name="US DOE Joint Genome Institute"/>
            <person name="Lucas S."/>
            <person name="Han J."/>
            <person name="Lapidus A."/>
            <person name="Cheng J.-F."/>
            <person name="Goodwin L."/>
            <person name="Pitluck S."/>
            <person name="Peters L."/>
            <person name="Mikhailova N."/>
            <person name="Teshima H."/>
            <person name="Detter J.C."/>
            <person name="Han C."/>
            <person name="Tapia R."/>
            <person name="Land M."/>
            <person name="Hauser L."/>
            <person name="Kyrpides N."/>
            <person name="Ivanova N."/>
            <person name="Pagani I."/>
            <person name="Mattes T."/>
            <person name="Holmes A."/>
            <person name="Rutledge P."/>
            <person name="Paulsen I."/>
            <person name="Coleman N."/>
            <person name="Woyke T."/>
        </authorList>
    </citation>
    <scope>NUCLEOTIDE SEQUENCE [LARGE SCALE GENOMIC DNA]</scope>
    <source>
        <strain evidence="2 3">NBB4</strain>
    </source>
</reference>
<feature type="transmembrane region" description="Helical" evidence="1">
    <location>
        <begin position="16"/>
        <end position="37"/>
    </location>
</feature>
<proteinExistence type="predicted"/>
<feature type="transmembrane region" description="Helical" evidence="1">
    <location>
        <begin position="187"/>
        <end position="211"/>
    </location>
</feature>
<feature type="transmembrane region" description="Helical" evidence="1">
    <location>
        <begin position="80"/>
        <end position="102"/>
    </location>
</feature>
<organism evidence="2 3">
    <name type="scientific">Mycolicibacterium chubuense (strain NBB4)</name>
    <name type="common">Mycobacterium chubuense</name>
    <dbReference type="NCBI Taxonomy" id="710421"/>
    <lineage>
        <taxon>Bacteria</taxon>
        <taxon>Bacillati</taxon>
        <taxon>Actinomycetota</taxon>
        <taxon>Actinomycetes</taxon>
        <taxon>Mycobacteriales</taxon>
        <taxon>Mycobacteriaceae</taxon>
        <taxon>Mycolicibacterium</taxon>
    </lineage>
</organism>
<feature type="transmembrane region" description="Helical" evidence="1">
    <location>
        <begin position="367"/>
        <end position="386"/>
    </location>
</feature>
<keyword evidence="3" id="KW-1185">Reference proteome</keyword>